<comment type="caution">
    <text evidence="1">The sequence shown here is derived from an EMBL/GenBank/DDBJ whole genome shotgun (WGS) entry which is preliminary data.</text>
</comment>
<evidence type="ECO:0000313" key="1">
    <source>
        <dbReference type="EMBL" id="NAS21378.1"/>
    </source>
</evidence>
<dbReference type="Pfam" id="PF06224">
    <property type="entry name" value="AlkZ-like"/>
    <property type="match status" value="1"/>
</dbReference>
<reference evidence="1 2" key="1">
    <citation type="submission" date="2020-01" db="EMBL/GenBank/DDBJ databases">
        <title>Herbidospora sp. NEAU-GS84 nov., a novel actinomycete isolated from soil.</title>
        <authorList>
            <person name="Han L."/>
        </authorList>
    </citation>
    <scope>NUCLEOTIDE SEQUENCE [LARGE SCALE GENOMIC DNA]</scope>
    <source>
        <strain evidence="1 2">NEAU-GS84</strain>
    </source>
</reference>
<evidence type="ECO:0000313" key="2">
    <source>
        <dbReference type="Proteomes" id="UP000479526"/>
    </source>
</evidence>
<dbReference type="Proteomes" id="UP000479526">
    <property type="component" value="Unassembled WGS sequence"/>
</dbReference>
<keyword evidence="1" id="KW-0238">DNA-binding</keyword>
<dbReference type="PANTHER" id="PTHR38479">
    <property type="entry name" value="LMO0824 PROTEIN"/>
    <property type="match status" value="1"/>
</dbReference>
<sequence>MTWPQVLAWRLGRQFVTSPGPGVVAVAERLCGVQAQVASSAELAISLRLGRPAGPEIEQALWTDQTLIKTWSIRGTLHLLPTASWPVYRAVLGTLRYWDKPSWHRGSGVSAGELDAIIGAVPQALAGGPLTREELVDAVIMVTGDEHLREKLASGWGQLFKPLSFLGELCHGVPRGGKVTFTVPPRVGETSPEEGGVELLRAFLGAHGPASMAAFDGWLFRGLTRRAVLRQWFADLAPATITVEGEELFVLPEHVDDLKAARPSEETFLLAGFDQYVMGAPRDLEPLLPAAAKAAVSRTAGWISPVVVHGGRVVGTWDARDGVLTATMLEEAPGVEKAAEKVVAVWGRPFDVVVSRPGAAGNGAGRPA</sequence>
<keyword evidence="2" id="KW-1185">Reference proteome</keyword>
<dbReference type="PANTHER" id="PTHR38479:SF2">
    <property type="entry name" value="WINGED HELIX DNA-BINDING DOMAIN-CONTAINING PROTEIN"/>
    <property type="match status" value="1"/>
</dbReference>
<dbReference type="EMBL" id="WXEW01000002">
    <property type="protein sequence ID" value="NAS21378.1"/>
    <property type="molecule type" value="Genomic_DNA"/>
</dbReference>
<accession>A0A7C9NF46</accession>
<protein>
    <submittedName>
        <fullName evidence="1">Winged helix DNA-binding domain-containing protein</fullName>
    </submittedName>
</protein>
<gene>
    <name evidence="1" type="ORF">GT755_06725</name>
</gene>
<dbReference type="AlphaFoldDB" id="A0A7C9NF46"/>
<dbReference type="GO" id="GO:0003677">
    <property type="term" value="F:DNA binding"/>
    <property type="evidence" value="ECO:0007669"/>
    <property type="project" value="UniProtKB-KW"/>
</dbReference>
<name>A0A7C9NF46_9ACTN</name>
<proteinExistence type="predicted"/>
<organism evidence="1 2">
    <name type="scientific">Herbidospora solisilvae</name>
    <dbReference type="NCBI Taxonomy" id="2696284"/>
    <lineage>
        <taxon>Bacteria</taxon>
        <taxon>Bacillati</taxon>
        <taxon>Actinomycetota</taxon>
        <taxon>Actinomycetes</taxon>
        <taxon>Streptosporangiales</taxon>
        <taxon>Streptosporangiaceae</taxon>
        <taxon>Herbidospora</taxon>
    </lineage>
</organism>
<dbReference type="InterPro" id="IPR009351">
    <property type="entry name" value="AlkZ-like"/>
</dbReference>